<evidence type="ECO:0000313" key="3">
    <source>
        <dbReference type="Proteomes" id="UP001164459"/>
    </source>
</evidence>
<gene>
    <name evidence="2" type="ORF">O0S08_06240</name>
</gene>
<organism evidence="2 3">
    <name type="scientific">Nannocystis punicea</name>
    <dbReference type="NCBI Taxonomy" id="2995304"/>
    <lineage>
        <taxon>Bacteria</taxon>
        <taxon>Pseudomonadati</taxon>
        <taxon>Myxococcota</taxon>
        <taxon>Polyangia</taxon>
        <taxon>Nannocystales</taxon>
        <taxon>Nannocystaceae</taxon>
        <taxon>Nannocystis</taxon>
    </lineage>
</organism>
<accession>A0ABY7H8Z5</accession>
<sequence length="200" mass="20802">MVLSRGGLVAMVVFGGCARPQYAAAPPEPSAPWPDSDEMAPFPPPPPPEPGDTTACKDAAPALKLDDALVRPGDACPVLPSEGDASYRVEGGPTTFWIRLEAQAWDAAFVDCSGGTITAITIYAPSLAPPCLAPLLDPRMGVAWRDTVATEFGSEPGDPREPNVVAASAPRGMRLYVVPGPNGSVPVLRLVRPHLPVSDG</sequence>
<protein>
    <submittedName>
        <fullName evidence="2">Uncharacterized protein</fullName>
    </submittedName>
</protein>
<dbReference type="PROSITE" id="PS51257">
    <property type="entry name" value="PROKAR_LIPOPROTEIN"/>
    <property type="match status" value="1"/>
</dbReference>
<feature type="region of interest" description="Disordered" evidence="1">
    <location>
        <begin position="23"/>
        <end position="53"/>
    </location>
</feature>
<name>A0ABY7H8Z5_9BACT</name>
<dbReference type="RefSeq" id="WP_269038088.1">
    <property type="nucleotide sequence ID" value="NZ_CP114040.1"/>
</dbReference>
<dbReference type="Proteomes" id="UP001164459">
    <property type="component" value="Chromosome"/>
</dbReference>
<reference evidence="2" key="1">
    <citation type="submission" date="2022-11" db="EMBL/GenBank/DDBJ databases">
        <title>Minimal conservation of predation-associated metabolite biosynthetic gene clusters underscores biosynthetic potential of Myxococcota including descriptions for ten novel species: Archangium lansinium sp. nov., Myxococcus landrumus sp. nov., Nannocystis bai.</title>
        <authorList>
            <person name="Ahearne A."/>
            <person name="Stevens C."/>
            <person name="Dowd S."/>
        </authorList>
    </citation>
    <scope>NUCLEOTIDE SEQUENCE</scope>
    <source>
        <strain evidence="2">Fl3</strain>
    </source>
</reference>
<evidence type="ECO:0000256" key="1">
    <source>
        <dbReference type="SAM" id="MobiDB-lite"/>
    </source>
</evidence>
<proteinExistence type="predicted"/>
<evidence type="ECO:0000313" key="2">
    <source>
        <dbReference type="EMBL" id="WAS95744.1"/>
    </source>
</evidence>
<feature type="compositionally biased region" description="Pro residues" evidence="1">
    <location>
        <begin position="41"/>
        <end position="50"/>
    </location>
</feature>
<keyword evidence="3" id="KW-1185">Reference proteome</keyword>
<dbReference type="EMBL" id="CP114040">
    <property type="protein sequence ID" value="WAS95744.1"/>
    <property type="molecule type" value="Genomic_DNA"/>
</dbReference>